<comment type="caution">
    <text evidence="3">The sequence shown here is derived from an EMBL/GenBank/DDBJ whole genome shotgun (WGS) entry which is preliminary data.</text>
</comment>
<reference evidence="3" key="1">
    <citation type="submission" date="2022-06" db="EMBL/GenBank/DDBJ databases">
        <title>Genome public.</title>
        <authorList>
            <person name="Sun Q."/>
        </authorList>
    </citation>
    <scope>NUCLEOTIDE SEQUENCE</scope>
    <source>
        <strain evidence="3">CWNU-1</strain>
    </source>
</reference>
<evidence type="ECO:0000313" key="3">
    <source>
        <dbReference type="EMBL" id="MCM2391392.1"/>
    </source>
</evidence>
<proteinExistence type="predicted"/>
<name>A0ABT0US09_9ACTN</name>
<protein>
    <submittedName>
        <fullName evidence="3">DUF853 domain-containing protein</fullName>
    </submittedName>
</protein>
<feature type="domain" description="Helicase HerA-like C-terminal" evidence="2">
    <location>
        <begin position="63"/>
        <end position="137"/>
    </location>
</feature>
<feature type="region of interest" description="Disordered" evidence="1">
    <location>
        <begin position="106"/>
        <end position="174"/>
    </location>
</feature>
<dbReference type="RefSeq" id="WP_250921722.1">
    <property type="nucleotide sequence ID" value="NZ_JAMQAW010000030.1"/>
</dbReference>
<accession>A0ABT0US09</accession>
<dbReference type="EMBL" id="JAMQAW010000030">
    <property type="protein sequence ID" value="MCM2391392.1"/>
    <property type="molecule type" value="Genomic_DNA"/>
</dbReference>
<feature type="region of interest" description="Disordered" evidence="1">
    <location>
        <begin position="20"/>
        <end position="61"/>
    </location>
</feature>
<evidence type="ECO:0000313" key="4">
    <source>
        <dbReference type="Proteomes" id="UP001431429"/>
    </source>
</evidence>
<dbReference type="Proteomes" id="UP001431429">
    <property type="component" value="Unassembled WGS sequence"/>
</dbReference>
<organism evidence="3 4">
    <name type="scientific">Streptomyces albipurpureus</name>
    <dbReference type="NCBI Taxonomy" id="2897419"/>
    <lineage>
        <taxon>Bacteria</taxon>
        <taxon>Bacillati</taxon>
        <taxon>Actinomycetota</taxon>
        <taxon>Actinomycetes</taxon>
        <taxon>Kitasatosporales</taxon>
        <taxon>Streptomycetaceae</taxon>
        <taxon>Streptomyces</taxon>
    </lineage>
</organism>
<gene>
    <name evidence="3" type="ORF">NBG84_24405</name>
</gene>
<evidence type="ECO:0000256" key="1">
    <source>
        <dbReference type="SAM" id="MobiDB-lite"/>
    </source>
</evidence>
<keyword evidence="4" id="KW-1185">Reference proteome</keyword>
<dbReference type="Pfam" id="PF05872">
    <property type="entry name" value="HerA_C"/>
    <property type="match status" value="1"/>
</dbReference>
<evidence type="ECO:0000259" key="2">
    <source>
        <dbReference type="Pfam" id="PF05872"/>
    </source>
</evidence>
<dbReference type="InterPro" id="IPR033186">
    <property type="entry name" value="HerA_C"/>
</dbReference>
<sequence length="284" mass="30126">MTTECDLGQNAQGRRIRGALWARARPISRRTSPRGTRSPVRQPFWTPDSGTGDVSPKPRSELRSPCAIDLALCDGHGLIAGAPGTGGRKALQLFAERLSAPGLRLPRQRTRRHQGTASGISAHGLPEGRVQERTGGVSPSPLGSRGLAGRLVRDLPPSTGRVRSTAAAPANGSVAGARRTVARARQRTTALVRWDARGLGREVPGATEGCAALVTPGQYACGPPPDRLRPRPAYDLCRTGPERPSGWCYSVTSSWPSCSPPPLPVPGVVGTETTGFFRELRSWA</sequence>